<name>A0A1W1Y8P0_9FLAO</name>
<dbReference type="RefSeq" id="WP_084059380.1">
    <property type="nucleotide sequence ID" value="NZ_FWXO01000001.1"/>
</dbReference>
<keyword evidence="5" id="KW-1185">Reference proteome</keyword>
<reference evidence="4 5" key="1">
    <citation type="submission" date="2017-04" db="EMBL/GenBank/DDBJ databases">
        <authorList>
            <person name="Afonso C.L."/>
            <person name="Miller P.J."/>
            <person name="Scott M.A."/>
            <person name="Spackman E."/>
            <person name="Goraichik I."/>
            <person name="Dimitrov K.M."/>
            <person name="Suarez D.L."/>
            <person name="Swayne D.E."/>
        </authorList>
    </citation>
    <scope>NUCLEOTIDE SEQUENCE [LARGE SCALE GENOMIC DNA]</scope>
    <source>
        <strain evidence="4 5">DSM 21164</strain>
    </source>
</reference>
<evidence type="ECO:0000256" key="3">
    <source>
        <dbReference type="PIRSR" id="PIRSR607837-1"/>
    </source>
</evidence>
<evidence type="ECO:0000256" key="1">
    <source>
        <dbReference type="ARBA" id="ARBA00008635"/>
    </source>
</evidence>
<feature type="binding site" evidence="3">
    <location>
        <position position="153"/>
    </location>
    <ligand>
        <name>a divalent metal cation</name>
        <dbReference type="ChEBI" id="CHEBI:60240"/>
    </ligand>
</feature>
<evidence type="ECO:0000313" key="4">
    <source>
        <dbReference type="EMBL" id="SMC32516.1"/>
    </source>
</evidence>
<proteinExistence type="inferred from homology"/>
<dbReference type="Pfam" id="PF05163">
    <property type="entry name" value="DinB"/>
    <property type="match status" value="1"/>
</dbReference>
<accession>A0A1W1Y8P0</accession>
<dbReference type="STRING" id="504486.SAMN05660703_0135"/>
<dbReference type="OrthoDB" id="119432at2"/>
<feature type="binding site" evidence="3">
    <location>
        <position position="69"/>
    </location>
    <ligand>
        <name>a divalent metal cation</name>
        <dbReference type="ChEBI" id="CHEBI:60240"/>
    </ligand>
</feature>
<organism evidence="4 5">
    <name type="scientific">Cellulophaga tyrosinoxydans</name>
    <dbReference type="NCBI Taxonomy" id="504486"/>
    <lineage>
        <taxon>Bacteria</taxon>
        <taxon>Pseudomonadati</taxon>
        <taxon>Bacteroidota</taxon>
        <taxon>Flavobacteriia</taxon>
        <taxon>Flavobacteriales</taxon>
        <taxon>Flavobacteriaceae</taxon>
        <taxon>Cellulophaga</taxon>
    </lineage>
</organism>
<feature type="binding site" evidence="3">
    <location>
        <position position="149"/>
    </location>
    <ligand>
        <name>a divalent metal cation</name>
        <dbReference type="ChEBI" id="CHEBI:60240"/>
    </ligand>
</feature>
<dbReference type="InterPro" id="IPR034660">
    <property type="entry name" value="DinB/YfiT-like"/>
</dbReference>
<evidence type="ECO:0000256" key="2">
    <source>
        <dbReference type="ARBA" id="ARBA00022723"/>
    </source>
</evidence>
<dbReference type="AlphaFoldDB" id="A0A1W1Y8P0"/>
<dbReference type="SUPFAM" id="SSF109854">
    <property type="entry name" value="DinB/YfiT-like putative metalloenzymes"/>
    <property type="match status" value="1"/>
</dbReference>
<gene>
    <name evidence="4" type="ORF">SAMN05660703_0135</name>
</gene>
<comment type="similarity">
    <text evidence="1">Belongs to the DinB family.</text>
</comment>
<keyword evidence="2 3" id="KW-0479">Metal-binding</keyword>
<evidence type="ECO:0000313" key="5">
    <source>
        <dbReference type="Proteomes" id="UP000192360"/>
    </source>
</evidence>
<dbReference type="GO" id="GO:0046872">
    <property type="term" value="F:metal ion binding"/>
    <property type="evidence" value="ECO:0007669"/>
    <property type="project" value="UniProtKB-KW"/>
</dbReference>
<dbReference type="InterPro" id="IPR007837">
    <property type="entry name" value="DinB"/>
</dbReference>
<protein>
    <submittedName>
        <fullName evidence="4">Uncharacterized damage-inducible protein DinB (Forms a four-helix bundle)</fullName>
    </submittedName>
</protein>
<dbReference type="Proteomes" id="UP000192360">
    <property type="component" value="Unassembled WGS sequence"/>
</dbReference>
<sequence length="173" mass="19081">MKIKIIVLLGIMLPFLGTYAQEKLAQNTIIGVLNGNQSQVVQLAEAFPEDKYDWRPADGVYSVREALLHVAGANYFLMTKMGFAPPEDVDMMNLSAITGKENVIRALKASNAFILEKIPLIEDSKLSEEVDFGFMKINTMGGLLAVMEHNGEHKGQLIAYARTNGIAPPWSLQ</sequence>
<dbReference type="Gene3D" id="1.20.120.450">
    <property type="entry name" value="dinb family like domain"/>
    <property type="match status" value="1"/>
</dbReference>
<dbReference type="EMBL" id="FWXO01000001">
    <property type="protein sequence ID" value="SMC32516.1"/>
    <property type="molecule type" value="Genomic_DNA"/>
</dbReference>